<protein>
    <recommendedName>
        <fullName evidence="3">ATP/GTP-binding protein</fullName>
    </recommendedName>
</protein>
<dbReference type="SUPFAM" id="SSF63829">
    <property type="entry name" value="Calcium-dependent phosphotriesterase"/>
    <property type="match status" value="1"/>
</dbReference>
<evidence type="ECO:0000313" key="1">
    <source>
        <dbReference type="EMBL" id="TGY93114.1"/>
    </source>
</evidence>
<dbReference type="Proteomes" id="UP000305451">
    <property type="component" value="Unassembled WGS sequence"/>
</dbReference>
<comment type="caution">
    <text evidence="1">The sequence shown here is derived from an EMBL/GenBank/DDBJ whole genome shotgun (WGS) entry which is preliminary data.</text>
</comment>
<dbReference type="EMBL" id="SRXV01000002">
    <property type="protein sequence ID" value="TGY93114.1"/>
    <property type="molecule type" value="Genomic_DNA"/>
</dbReference>
<accession>A0A4S2HB20</accession>
<dbReference type="InterPro" id="IPR011042">
    <property type="entry name" value="6-blade_b-propeller_TolB-like"/>
</dbReference>
<keyword evidence="2" id="KW-1185">Reference proteome</keyword>
<name>A0A4S2HB20_9PROT</name>
<gene>
    <name evidence="1" type="ORF">E5162_08610</name>
</gene>
<evidence type="ECO:0008006" key="3">
    <source>
        <dbReference type="Google" id="ProtNLM"/>
    </source>
</evidence>
<dbReference type="OrthoDB" id="7675395at2"/>
<organism evidence="1 2">
    <name type="scientific">Marinicauda pacifica</name>
    <dbReference type="NCBI Taxonomy" id="1133559"/>
    <lineage>
        <taxon>Bacteria</taxon>
        <taxon>Pseudomonadati</taxon>
        <taxon>Pseudomonadota</taxon>
        <taxon>Alphaproteobacteria</taxon>
        <taxon>Maricaulales</taxon>
        <taxon>Maricaulaceae</taxon>
        <taxon>Marinicauda</taxon>
    </lineage>
</organism>
<dbReference type="RefSeq" id="WP_135944831.1">
    <property type="nucleotide sequence ID" value="NZ_BMEI01000002.1"/>
</dbReference>
<dbReference type="Gene3D" id="2.120.10.30">
    <property type="entry name" value="TolB, C-terminal domain"/>
    <property type="match status" value="1"/>
</dbReference>
<sequence>MIPLLLLCLQIVPEIEPAWTLEGFDAPESALVLDDGSLLVSNVTGDGGARDGTGYISRVSPDGEWLDRSWATGLDAPKGLAVANGILHVADIDRVARFDVDSGEALPPIRIGRAQFLNDVASLDGESVLVTDSAAGRIFKVSAHRTEIWFESDAVSGLNGLWVEPGRVLVIAMDGHVYAIDRETRALTTLASGVGRGDGIAGLTGGGYLLSAWPGQIFYWAGGETSPVELHDSRAIPVYQNDLSVSGDRLYVPNWEPGSLTAWSIGESTGN</sequence>
<proteinExistence type="predicted"/>
<dbReference type="AlphaFoldDB" id="A0A4S2HB20"/>
<evidence type="ECO:0000313" key="2">
    <source>
        <dbReference type="Proteomes" id="UP000305451"/>
    </source>
</evidence>
<reference evidence="1 2" key="1">
    <citation type="journal article" date="2013" name="Int. J. Syst. Evol. Microbiol.">
        <title>Marinicauda pacifica gen. nov., sp. nov., a prosthecate alphaproteobacterium of the family Hyphomonadaceae isolated from deep seawater.</title>
        <authorList>
            <person name="Zhang X.Y."/>
            <person name="Li G.W."/>
            <person name="Wang C.S."/>
            <person name="Zhang Y.J."/>
            <person name="Xu X.W."/>
            <person name="Li H."/>
            <person name="Liu A."/>
            <person name="Liu C."/>
            <person name="Xie B.B."/>
            <person name="Qin Q.L."/>
            <person name="Xu Z."/>
            <person name="Chen X.L."/>
            <person name="Zhou B.C."/>
            <person name="Zhang Y.Z."/>
        </authorList>
    </citation>
    <scope>NUCLEOTIDE SEQUENCE [LARGE SCALE GENOMIC DNA]</scope>
    <source>
        <strain evidence="1 2">P-1 km-3</strain>
    </source>
</reference>